<dbReference type="GO" id="GO:0016787">
    <property type="term" value="F:hydrolase activity"/>
    <property type="evidence" value="ECO:0007669"/>
    <property type="project" value="UniProtKB-KW"/>
</dbReference>
<feature type="region of interest" description="Disordered" evidence="1">
    <location>
        <begin position="1554"/>
        <end position="1594"/>
    </location>
</feature>
<feature type="domain" description="SLH" evidence="2">
    <location>
        <begin position="1808"/>
        <end position="1866"/>
    </location>
</feature>
<evidence type="ECO:0000256" key="1">
    <source>
        <dbReference type="SAM" id="MobiDB-lite"/>
    </source>
</evidence>
<comment type="caution">
    <text evidence="3">The sequence shown here is derived from an EMBL/GenBank/DDBJ whole genome shotgun (WGS) entry which is preliminary data.</text>
</comment>
<dbReference type="SUPFAM" id="SSF49344">
    <property type="entry name" value="CBD9-like"/>
    <property type="match status" value="1"/>
</dbReference>
<organism evidence="3 4">
    <name type="scientific">Paenibacillus solisilvae</name>
    <dbReference type="NCBI Taxonomy" id="2486751"/>
    <lineage>
        <taxon>Bacteria</taxon>
        <taxon>Bacillati</taxon>
        <taxon>Bacillota</taxon>
        <taxon>Bacilli</taxon>
        <taxon>Bacillales</taxon>
        <taxon>Paenibacillaceae</taxon>
        <taxon>Paenibacillus</taxon>
    </lineage>
</organism>
<feature type="compositionally biased region" description="Gly residues" evidence="1">
    <location>
        <begin position="1556"/>
        <end position="1581"/>
    </location>
</feature>
<dbReference type="InterPro" id="IPR051801">
    <property type="entry name" value="GH28_Enzymes"/>
</dbReference>
<evidence type="ECO:0000313" key="3">
    <source>
        <dbReference type="EMBL" id="MFC5648227.1"/>
    </source>
</evidence>
<dbReference type="InterPro" id="IPR001119">
    <property type="entry name" value="SLH_dom"/>
</dbReference>
<dbReference type="PANTHER" id="PTHR31339:SF9">
    <property type="entry name" value="PLASMIN AND FIBRONECTIN-BINDING PROTEIN A"/>
    <property type="match status" value="1"/>
</dbReference>
<protein>
    <submittedName>
        <fullName evidence="3">Glycosyl hydrolase family 28-related protein</fullName>
    </submittedName>
</protein>
<keyword evidence="3" id="KW-0378">Hydrolase</keyword>
<dbReference type="EMBL" id="JBHSOW010000015">
    <property type="protein sequence ID" value="MFC5648227.1"/>
    <property type="molecule type" value="Genomic_DNA"/>
</dbReference>
<proteinExistence type="predicted"/>
<feature type="domain" description="SLH" evidence="2">
    <location>
        <begin position="1935"/>
        <end position="1991"/>
    </location>
</feature>
<dbReference type="InterPro" id="IPR010502">
    <property type="entry name" value="Carb-bd_dom_fam9"/>
</dbReference>
<dbReference type="Pfam" id="PF00395">
    <property type="entry name" value="SLH"/>
    <property type="match status" value="3"/>
</dbReference>
<evidence type="ECO:0000313" key="4">
    <source>
        <dbReference type="Proteomes" id="UP001596047"/>
    </source>
</evidence>
<dbReference type="CDD" id="cd09621">
    <property type="entry name" value="CBM9_like_5"/>
    <property type="match status" value="1"/>
</dbReference>
<keyword evidence="4" id="KW-1185">Reference proteome</keyword>
<dbReference type="Pfam" id="PF12708">
    <property type="entry name" value="Pect-lyase_RHGA_epim"/>
    <property type="match status" value="2"/>
</dbReference>
<gene>
    <name evidence="3" type="ORF">ACFPYJ_03670</name>
</gene>
<reference evidence="4" key="1">
    <citation type="journal article" date="2019" name="Int. J. Syst. Evol. Microbiol.">
        <title>The Global Catalogue of Microorganisms (GCM) 10K type strain sequencing project: providing services to taxonomists for standard genome sequencing and annotation.</title>
        <authorList>
            <consortium name="The Broad Institute Genomics Platform"/>
            <consortium name="The Broad Institute Genome Sequencing Center for Infectious Disease"/>
            <person name="Wu L."/>
            <person name="Ma J."/>
        </authorList>
    </citation>
    <scope>NUCLEOTIDE SEQUENCE [LARGE SCALE GENOMIC DNA]</scope>
    <source>
        <strain evidence="4">CGMCC 1.3240</strain>
    </source>
</reference>
<dbReference type="PANTHER" id="PTHR31339">
    <property type="entry name" value="PECTIN LYASE-RELATED"/>
    <property type="match status" value="1"/>
</dbReference>
<dbReference type="InterPro" id="IPR024535">
    <property type="entry name" value="RHGA/B-epi-like_pectate_lyase"/>
</dbReference>
<sequence>MNSRLGSCQGMIARIVVVLLLCSGIQAVPVYAAESNPDSAKVSISLGESPVEDGIHAWAGDYPEGLLTGTIGEKPYWQTNKLTPDPGTKYFYMNVDDSFLLDNSDQNVQVTVEYYDEGNGQMVLQYDANSAGFKDAPLFSYTDTKTWKTHTFELADAKFANRTNGGDFRLGVDGAGASSSTNADLKVASVTVTKSPKVVEDSNQVNIKLGEMPTENGITARGGDNEAGIVTGVLDGKGYWKTNRLAPDPKTLYMYMNVKDDYLYDNPNHDDVYVTVEYYDQGSGSIVLQYDADSAAFKDAPLFNYKNSGQWKTYTYKLSDANFANRTNGSDFRIGIDGGGASPANPDLYVASVTVKKLPRVNSDTQTAVVQTLYPTADIVIADFNAADFGAKGDGVTDDTQAIQDALDAAGNNGGGVVFVPAGRYRITGSLLVPTGVTLRGDWVNPQTEGAVKGTILESYAGRGDENGTSFIQLQFSNGVTNLSIWYPEQTLNDPAAYPWTIEQLTGDSANVENVTLVNAYNGIKIGPTWNELHYVKNVYGTALKTGIFLDYTTDIGRLEQIRLSPAAWAASGLPGSPSQEELSAYMTAHAEGIVMGRSDWEYMSDIQISGFRTGMRVTTRTDSLEAANAQMYRIRIENCNVALKIEGVNDFGLLITDSSFKASVGDSPKAIYATQGFHSIVQFNTVTVGGNPQHAVVNEGSGVLSFENSVIENWNDQAGGYAITADAGSLILGHTAFAKPDKQLLIKKSVFSVNAVNSGYQGELKVDNQSDAAELNIHQGDDAPLETLPAVSALDRAVQPKPSTAQLFNVIAAPYLADKNGVVDASSAVKQAITDAQAAGGGTVYFPAGIYRIDEAITVPTGVELRGSWDVPHHTIGGGSVLFTNYGENDASGVPFISLEASAGIRGLSIYYDQQSWTNVKPYAWTIQGKGHDVYAINTTLINPYQGIDFGSHDTSGHYISYVAGSPLKEGIFLGGGANGGMMRNVQFNPHYYGRNNYPNHPDGDGANLVWNYQKENLDAFRIGNVSNETVFNTFVFGSLYGIHFVDQDGHGPEAVVIGHGTDGSKKGAYVESAGAGGLNFINTELVSISTSDKVYVTIGEQFDSKATFFNTSMWGDTTRSFDIHAGKVRIQQSNFTNVGERGINVLGGDITLYDSYFQQGGTTHVYAGAETGKMIISNNIFKDGFKLVNLAPTKVTGTNMVPVSLELVKGIFSAEHPEQSNTVLRLNNLSAPNPISGTIELVLPSAYQSKLKPIRFTGVAIGTSVDIALPYLASDDLKYKVTLDNGYVYMTSLELGQSFAARSDAALPDAPAASLDNTDQYSSLGGQWKGTDDLSAEAGVKWDSNNLYFTIAVHDDVQFQSWKDVDIWQGDSIQLGIDLSRKDGAASQNVSELGFALNNDGTVTKWRWRAPSGLATGVLNESEAVVTRDADKGVTSYQITIPLAQLHSTDYTFSPDDPIGFALLMNENDGTGRSGFMEYNKGIGTSKNAALFGDLYLLDSGYTTLLEKSAAAAVNEAKQVKDTVHLDGAANFVNLLPEGNLKSDLQQQLADIGAGQGSGGGDGGSTGGGSTGGQTGGGITPPEPPADGSSIEQSEDGAVAIKTKSVLDAASHLGSSSVSQAVLEEAFKLAAAGKDGIKQLSILVSESESAQGYAVELPLRLLSLDSAGNIIELQTPSGTLLLPSNMLSSLQKEHRAEEKVTFYIRAADRASWSEKLQQQIGGRPAVDLSLQIGDQTTAWHNDQSPVTVRLPYAPTASELKDPEHLVVWYINGQGEAAPVPSGKYDQSTGQIVFQTTHFSAYAVTDVHKAFPDLLQVPWAKHAVEVLAAKGIINGTSAAAFEPAAPVKRADFIMMLVKSLGLTAPFTANFHDVNQGAYYYEAIGISKALGISQGSGSNAFKPDAAISREDAAVLLYRALQVRAAGLAAGKPDVLAAYADAGKVAPYAMESAASLVQAGLLQGSGGKLNPKGILSRAEAAVLLYHVYNQFS</sequence>
<dbReference type="SUPFAM" id="SSF51126">
    <property type="entry name" value="Pectin lyase-like"/>
    <property type="match status" value="2"/>
</dbReference>
<dbReference type="Pfam" id="PF06452">
    <property type="entry name" value="CBM9_1"/>
    <property type="match status" value="1"/>
</dbReference>
<dbReference type="Gene3D" id="2.60.40.1190">
    <property type="match status" value="1"/>
</dbReference>
<dbReference type="InterPro" id="IPR011050">
    <property type="entry name" value="Pectin_lyase_fold/virulence"/>
</dbReference>
<name>A0ABW0VTD2_9BACL</name>
<dbReference type="InterPro" id="IPR012334">
    <property type="entry name" value="Pectin_lyas_fold"/>
</dbReference>
<dbReference type="PROSITE" id="PS51272">
    <property type="entry name" value="SLH"/>
    <property type="match status" value="3"/>
</dbReference>
<dbReference type="Proteomes" id="UP001596047">
    <property type="component" value="Unassembled WGS sequence"/>
</dbReference>
<evidence type="ECO:0000259" key="2">
    <source>
        <dbReference type="PROSITE" id="PS51272"/>
    </source>
</evidence>
<feature type="domain" description="SLH" evidence="2">
    <location>
        <begin position="1867"/>
        <end position="1930"/>
    </location>
</feature>
<dbReference type="RefSeq" id="WP_379186682.1">
    <property type="nucleotide sequence ID" value="NZ_JBHSOW010000015.1"/>
</dbReference>
<accession>A0ABW0VTD2</accession>
<dbReference type="Gene3D" id="2.160.20.10">
    <property type="entry name" value="Single-stranded right-handed beta-helix, Pectin lyase-like"/>
    <property type="match status" value="2"/>
</dbReference>